<feature type="domain" description="Ubiquitin-like" evidence="1">
    <location>
        <begin position="245"/>
        <end position="320"/>
    </location>
</feature>
<dbReference type="InterPro" id="IPR000626">
    <property type="entry name" value="Ubiquitin-like_dom"/>
</dbReference>
<dbReference type="PANTHER" id="PTHR10666">
    <property type="entry name" value="UBIQUITIN"/>
    <property type="match status" value="1"/>
</dbReference>
<dbReference type="InterPro" id="IPR050158">
    <property type="entry name" value="Ubiquitin_ubiquitin-like"/>
</dbReference>
<dbReference type="Proteomes" id="UP000681967">
    <property type="component" value="Unassembled WGS sequence"/>
</dbReference>
<dbReference type="OrthoDB" id="10010538at2759"/>
<dbReference type="Proteomes" id="UP000663834">
    <property type="component" value="Unassembled WGS sequence"/>
</dbReference>
<dbReference type="InterPro" id="IPR019956">
    <property type="entry name" value="Ubiquitin_dom"/>
</dbReference>
<comment type="caution">
    <text evidence="2">The sequence shown here is derived from an EMBL/GenBank/DDBJ whole genome shotgun (WGS) entry which is preliminary data.</text>
</comment>
<dbReference type="Pfam" id="PF00240">
    <property type="entry name" value="ubiquitin"/>
    <property type="match status" value="1"/>
</dbReference>
<organism evidence="2 5">
    <name type="scientific">Rotaria magnacalcarata</name>
    <dbReference type="NCBI Taxonomy" id="392030"/>
    <lineage>
        <taxon>Eukaryota</taxon>
        <taxon>Metazoa</taxon>
        <taxon>Spiralia</taxon>
        <taxon>Gnathifera</taxon>
        <taxon>Rotifera</taxon>
        <taxon>Eurotatoria</taxon>
        <taxon>Bdelloidea</taxon>
        <taxon>Philodinida</taxon>
        <taxon>Philodinidae</taxon>
        <taxon>Rotaria</taxon>
    </lineage>
</organism>
<dbReference type="InterPro" id="IPR029071">
    <property type="entry name" value="Ubiquitin-like_domsf"/>
</dbReference>
<dbReference type="SUPFAM" id="SSF54236">
    <property type="entry name" value="Ubiquitin-like"/>
    <property type="match status" value="1"/>
</dbReference>
<evidence type="ECO:0000313" key="4">
    <source>
        <dbReference type="EMBL" id="CAF4050445.1"/>
    </source>
</evidence>
<evidence type="ECO:0000259" key="1">
    <source>
        <dbReference type="PROSITE" id="PS50053"/>
    </source>
</evidence>
<dbReference type="Proteomes" id="UP000663855">
    <property type="component" value="Unassembled WGS sequence"/>
</dbReference>
<dbReference type="FunFam" id="3.10.20.90:FF:000160">
    <property type="entry name" value="Polyubiquitin-C"/>
    <property type="match status" value="1"/>
</dbReference>
<reference evidence="2" key="1">
    <citation type="submission" date="2021-02" db="EMBL/GenBank/DDBJ databases">
        <authorList>
            <person name="Nowell W R."/>
        </authorList>
    </citation>
    <scope>NUCLEOTIDE SEQUENCE</scope>
</reference>
<evidence type="ECO:0000313" key="2">
    <source>
        <dbReference type="EMBL" id="CAF1167203.1"/>
    </source>
</evidence>
<dbReference type="EMBL" id="CAJNOW010012914">
    <property type="protein sequence ID" value="CAF1615798.1"/>
    <property type="molecule type" value="Genomic_DNA"/>
</dbReference>
<dbReference type="PROSITE" id="PS50053">
    <property type="entry name" value="UBIQUITIN_2"/>
    <property type="match status" value="1"/>
</dbReference>
<dbReference type="SMART" id="SM00213">
    <property type="entry name" value="UBQ"/>
    <property type="match status" value="1"/>
</dbReference>
<evidence type="ECO:0000313" key="3">
    <source>
        <dbReference type="EMBL" id="CAF1615798.1"/>
    </source>
</evidence>
<dbReference type="EMBL" id="CAJNOV010004244">
    <property type="protein sequence ID" value="CAF1167203.1"/>
    <property type="molecule type" value="Genomic_DNA"/>
</dbReference>
<gene>
    <name evidence="4" type="ORF">BYL167_LOCUS16404</name>
    <name evidence="2" type="ORF">CJN711_LOCUS10315</name>
    <name evidence="3" type="ORF">KQP761_LOCUS23988</name>
</gene>
<name>A0A814U0I1_9BILA</name>
<accession>A0A814U0I1</accession>
<proteinExistence type="predicted"/>
<sequence>MDNSVSNATTSTATSTAVISELQTDFVYEDLVFRVQAIQQQTIEIVKFIGDQCKNNKEIRKEFKSRSLTFMDPYGNPTTDEYFDHQIISTIFSNYRNDYVPKYLQKWIKIGKLNENGISPLSEHKLNSFVSEYDDGFRFITYGEVNISIIYSENRQPHSFILPVLLTDNIENLTRQIQKLQKLNNIKLKSLILNADTQISTACWNEGQRLKSDGTVFSYKLYEDNCIIMVKALEESVFEEASLNCQLFVKNLTGKTITIEVNSSMDISTVKQYIQYKESIPPDQQRLIFAGKQLEDERTLSSFNIQNESTLHLVLRLRGGMFHFTSGRQDFDKVPSESAEPIRNVLTFEFEHTNHLAYLSPRGLQNSVLRAQALLSKLFSTTRRHSVENGVPNLKNIILSEAADDNSEEDHENVPNDP</sequence>
<dbReference type="Gene3D" id="3.10.20.90">
    <property type="entry name" value="Phosphatidylinositol 3-kinase Catalytic Subunit, Chain A, domain 1"/>
    <property type="match status" value="1"/>
</dbReference>
<dbReference type="PRINTS" id="PR00348">
    <property type="entry name" value="UBIQUITIN"/>
</dbReference>
<evidence type="ECO:0000313" key="5">
    <source>
        <dbReference type="Proteomes" id="UP000663855"/>
    </source>
</evidence>
<protein>
    <recommendedName>
        <fullName evidence="1">Ubiquitin-like domain-containing protein</fullName>
    </recommendedName>
</protein>
<dbReference type="EMBL" id="CAJOBH010006268">
    <property type="protein sequence ID" value="CAF4050445.1"/>
    <property type="molecule type" value="Genomic_DNA"/>
</dbReference>
<dbReference type="AlphaFoldDB" id="A0A814U0I1"/>